<protein>
    <submittedName>
        <fullName evidence="8">PKD domain-containing protein</fullName>
    </submittedName>
</protein>
<accession>A0A4Y6PVT3</accession>
<dbReference type="SMART" id="SM00089">
    <property type="entry name" value="PKD"/>
    <property type="match status" value="8"/>
</dbReference>
<proteinExistence type="predicted"/>
<dbReference type="GO" id="GO:0005261">
    <property type="term" value="F:monoatomic cation channel activity"/>
    <property type="evidence" value="ECO:0007669"/>
    <property type="project" value="TreeGrafter"/>
</dbReference>
<organism evidence="8 9">
    <name type="scientific">Persicimonas caeni</name>
    <dbReference type="NCBI Taxonomy" id="2292766"/>
    <lineage>
        <taxon>Bacteria</taxon>
        <taxon>Deltaproteobacteria</taxon>
        <taxon>Bradymonadales</taxon>
        <taxon>Bradymonadaceae</taxon>
        <taxon>Persicimonas</taxon>
    </lineage>
</organism>
<evidence type="ECO:0000256" key="4">
    <source>
        <dbReference type="ARBA" id="ARBA00022989"/>
    </source>
</evidence>
<dbReference type="PROSITE" id="PS51841">
    <property type="entry name" value="LTD"/>
    <property type="match status" value="1"/>
</dbReference>
<feature type="domain" description="LTD" evidence="7">
    <location>
        <begin position="805"/>
        <end position="926"/>
    </location>
</feature>
<dbReference type="InterPro" id="IPR013783">
    <property type="entry name" value="Ig-like_fold"/>
</dbReference>
<dbReference type="Proteomes" id="UP000315995">
    <property type="component" value="Chromosome"/>
</dbReference>
<evidence type="ECO:0000256" key="2">
    <source>
        <dbReference type="ARBA" id="ARBA00022692"/>
    </source>
</evidence>
<keyword evidence="5" id="KW-0472">Membrane</keyword>
<dbReference type="Pfam" id="PF07705">
    <property type="entry name" value="CARDB"/>
    <property type="match status" value="1"/>
</dbReference>
<evidence type="ECO:0000313" key="9">
    <source>
        <dbReference type="Proteomes" id="UP000315995"/>
    </source>
</evidence>
<dbReference type="GO" id="GO:0006816">
    <property type="term" value="P:calcium ion transport"/>
    <property type="evidence" value="ECO:0007669"/>
    <property type="project" value="TreeGrafter"/>
</dbReference>
<dbReference type="CDD" id="cd00146">
    <property type="entry name" value="PKD"/>
    <property type="match status" value="8"/>
</dbReference>
<dbReference type="OrthoDB" id="5423146at2"/>
<accession>A0A5B8Y6L0</accession>
<dbReference type="EMBL" id="CP041186">
    <property type="protein sequence ID" value="QDG52353.1"/>
    <property type="molecule type" value="Genomic_DNA"/>
</dbReference>
<evidence type="ECO:0000256" key="1">
    <source>
        <dbReference type="ARBA" id="ARBA00004141"/>
    </source>
</evidence>
<dbReference type="Pfam" id="PF00801">
    <property type="entry name" value="PKD"/>
    <property type="match status" value="1"/>
</dbReference>
<dbReference type="PROSITE" id="PS50093">
    <property type="entry name" value="PKD"/>
    <property type="match status" value="8"/>
</dbReference>
<feature type="domain" description="PKD" evidence="6">
    <location>
        <begin position="22"/>
        <end position="103"/>
    </location>
</feature>
<evidence type="ECO:0000259" key="6">
    <source>
        <dbReference type="PROSITE" id="PS50093"/>
    </source>
</evidence>
<feature type="domain" description="PKD" evidence="6">
    <location>
        <begin position="281"/>
        <end position="365"/>
    </location>
</feature>
<feature type="domain" description="PKD" evidence="6">
    <location>
        <begin position="109"/>
        <end position="194"/>
    </location>
</feature>
<dbReference type="InterPro" id="IPR035986">
    <property type="entry name" value="PKD_dom_sf"/>
</dbReference>
<dbReference type="InterPro" id="IPR001322">
    <property type="entry name" value="Lamin_tail_dom"/>
</dbReference>
<feature type="domain" description="PKD" evidence="6">
    <location>
        <begin position="622"/>
        <end position="700"/>
    </location>
</feature>
<dbReference type="Pfam" id="PF18911">
    <property type="entry name" value="PKD_4"/>
    <property type="match status" value="7"/>
</dbReference>
<dbReference type="AlphaFoldDB" id="A0A4Y6PVT3"/>
<evidence type="ECO:0000313" key="8">
    <source>
        <dbReference type="EMBL" id="QDG52353.1"/>
    </source>
</evidence>
<dbReference type="SUPFAM" id="SSF49299">
    <property type="entry name" value="PKD domain"/>
    <property type="match status" value="8"/>
</dbReference>
<dbReference type="PANTHER" id="PTHR46730:SF4">
    <property type="entry name" value="POLYCYSTIC KIDNEY DISEASE PROTEIN 1-LIKE 1"/>
    <property type="match status" value="1"/>
</dbReference>
<dbReference type="InterPro" id="IPR022409">
    <property type="entry name" value="PKD/Chitinase_dom"/>
</dbReference>
<dbReference type="GO" id="GO:0005886">
    <property type="term" value="C:plasma membrane"/>
    <property type="evidence" value="ECO:0007669"/>
    <property type="project" value="TreeGrafter"/>
</dbReference>
<sequence length="1130" mass="118085">MLSTFVFAACGDDEAKKPDPLEVTALTAEPASGQAPLEVTFTVEPTGGTEPYEAMWDLGVETDEEVTGLEATHTYYREGTYDVTVVVTDAEGFKQEETVELVVDPADPPTVNASASPEMGIAPLDTTFEVTAEGGSGEFEYEWQFGDGSFSNEKNPAHRYIIGGTYTAKVTVTDVLTEKETTQEVTVEVADDETPFVSATADPARGIAPLNVALDAQVFGGNEPLTYTWDFGDGSAEADGQSQSHEYTDPGSYKAVVTVEDADGDTARSEVTINVLDNAVPSVDIFAEPTSGIAPLTVQFDPQAQGGEAPLTFAWDFGNGDTADTRKPSYTFQDAGTHTVTVTATDANGDTATDTIDIEVTSDEIPTVTASATPTDGLAPIQVQFDATASGGNGTLTYQWSFGEGTTSDLEDPVHTYSAAGQYTATVTVRDENGDTATDTISIDVGDNLIPSANASATPATGRAPLPVDFFANATGGNGTLTYAWDFGDGNTSTDQNPSHTFNTPGTYNVSLIVTDGDGSTDGSTVTVEVLDDAQPTVSASATPDTGIAPINIQFDATVTAGDAPFTYSWDFGDSSATQTGPRPNHSYTSGGTYTATVTVTDADGDTTSDTVDVTIADDEVPAVSVTADQDTGTAPHTVNFTTSATGGNAPLSYTWYFGDGSAPGSGDTIAHTYQNAGVYEATVVVTDANGDTARDTVTINARANAPDLTIESFTAARTGNDVDFTIVLRNDGTAELVHPFDVRLYYDEAQAPTASTQSNRSERVYDVIPPGGTYTVTFTAFDRNIGSYDAYVFADPRQESADLDRSNNISGPETFIIDGLLISEVLYDTVSTDDPDQTFIELFGPAGKDLSGYELSAINGTDGTSYDTITLAQGTTIPANGYLVISSANHPEVDVVANANLQNGPDSLEVRDPQGGLVDALGYGDFAGAGLLANFFGEGSAARNPGPGVSLGRSTDQSDTDDNSVDFYSWAQPTPGAENNVTLSNNADTCADAYDLTGGGEGRFYVEGNLGTATNTYTTRSTSGTQGYCSATSNTFSGPDQIFAITVPTGETADVTFSLADNANVDVDAVITADPCTSLDTGMIGCNPVGTEYFTLTEGTYYLVVMEDGGNNLSSSNEPYSISLDVTFQ</sequence>
<feature type="domain" description="PKD" evidence="6">
    <location>
        <begin position="536"/>
        <end position="616"/>
    </location>
</feature>
<dbReference type="Gene3D" id="2.60.40.10">
    <property type="entry name" value="Immunoglobulins"/>
    <property type="match status" value="9"/>
</dbReference>
<feature type="domain" description="PKD" evidence="6">
    <location>
        <begin position="366"/>
        <end position="445"/>
    </location>
</feature>
<feature type="domain" description="PKD" evidence="6">
    <location>
        <begin position="451"/>
        <end position="535"/>
    </location>
</feature>
<dbReference type="PANTHER" id="PTHR46730">
    <property type="entry name" value="POLYCYSTIN-1"/>
    <property type="match status" value="1"/>
</dbReference>
<dbReference type="Pfam" id="PF00932">
    <property type="entry name" value="LTD"/>
    <property type="match status" value="1"/>
</dbReference>
<reference evidence="8 9" key="1">
    <citation type="submission" date="2019-06" db="EMBL/GenBank/DDBJ databases">
        <title>Persicimonas caeni gen. nov., sp. nov., a predatory bacterium isolated from solar saltern.</title>
        <authorList>
            <person name="Wang S."/>
        </authorList>
    </citation>
    <scope>NUCLEOTIDE SEQUENCE [LARGE SCALE GENOMIC DNA]</scope>
    <source>
        <strain evidence="8 9">YN101</strain>
    </source>
</reference>
<keyword evidence="9" id="KW-1185">Reference proteome</keyword>
<keyword evidence="2" id="KW-0812">Transmembrane</keyword>
<evidence type="ECO:0000256" key="3">
    <source>
        <dbReference type="ARBA" id="ARBA00022737"/>
    </source>
</evidence>
<dbReference type="RefSeq" id="WP_141198825.1">
    <property type="nucleotide sequence ID" value="NZ_CP041186.1"/>
</dbReference>
<dbReference type="InterPro" id="IPR011635">
    <property type="entry name" value="CARDB"/>
</dbReference>
<evidence type="ECO:0000256" key="5">
    <source>
        <dbReference type="ARBA" id="ARBA00023136"/>
    </source>
</evidence>
<keyword evidence="4" id="KW-1133">Transmembrane helix</keyword>
<feature type="domain" description="PKD" evidence="6">
    <location>
        <begin position="195"/>
        <end position="280"/>
    </location>
</feature>
<name>A0A4Y6PVT3_PERCE</name>
<keyword evidence="3" id="KW-0677">Repeat</keyword>
<gene>
    <name evidence="8" type="ORF">FIV42_16880</name>
</gene>
<evidence type="ECO:0000259" key="7">
    <source>
        <dbReference type="PROSITE" id="PS51841"/>
    </source>
</evidence>
<comment type="subcellular location">
    <subcellularLocation>
        <location evidence="1">Membrane</location>
        <topology evidence="1">Multi-pass membrane protein</topology>
    </subcellularLocation>
</comment>
<dbReference type="InterPro" id="IPR000601">
    <property type="entry name" value="PKD_dom"/>
</dbReference>